<dbReference type="InterPro" id="IPR027417">
    <property type="entry name" value="P-loop_NTPase"/>
</dbReference>
<gene>
    <name evidence="4" type="ORF">Rmf_42780</name>
</gene>
<dbReference type="Gene3D" id="1.10.10.10">
    <property type="entry name" value="Winged helix-like DNA-binding domain superfamily/Winged helix DNA-binding domain"/>
    <property type="match status" value="1"/>
</dbReference>
<evidence type="ECO:0000313" key="5">
    <source>
        <dbReference type="Proteomes" id="UP000831327"/>
    </source>
</evidence>
<dbReference type="PANTHER" id="PTHR47691">
    <property type="entry name" value="REGULATOR-RELATED"/>
    <property type="match status" value="1"/>
</dbReference>
<reference evidence="4 5" key="1">
    <citation type="journal article" date="2016" name="Microbes Environ.">
        <title>Phylogenetically diverse aerobic anoxygenic phototrophic bacteria isolated from epilithic biofilms in Tama river, Japan.</title>
        <authorList>
            <person name="Hirose S."/>
            <person name="Matsuura K."/>
            <person name="Haruta S."/>
        </authorList>
    </citation>
    <scope>NUCLEOTIDE SEQUENCE [LARGE SCALE GENOMIC DNA]</scope>
    <source>
        <strain evidence="4 5">S08</strain>
    </source>
</reference>
<dbReference type="Pfam" id="PF00486">
    <property type="entry name" value="Trans_reg_C"/>
    <property type="match status" value="1"/>
</dbReference>
<organism evidence="4 5">
    <name type="scientific">Roseomonas fluvialis</name>
    <dbReference type="NCBI Taxonomy" id="1750527"/>
    <lineage>
        <taxon>Bacteria</taxon>
        <taxon>Pseudomonadati</taxon>
        <taxon>Pseudomonadota</taxon>
        <taxon>Alphaproteobacteria</taxon>
        <taxon>Acetobacterales</taxon>
        <taxon>Roseomonadaceae</taxon>
        <taxon>Roseomonas</taxon>
    </lineage>
</organism>
<evidence type="ECO:0000259" key="3">
    <source>
        <dbReference type="PROSITE" id="PS51755"/>
    </source>
</evidence>
<dbReference type="Proteomes" id="UP000831327">
    <property type="component" value="Chromosome"/>
</dbReference>
<dbReference type="InterPro" id="IPR036388">
    <property type="entry name" value="WH-like_DNA-bd_sf"/>
</dbReference>
<keyword evidence="5" id="KW-1185">Reference proteome</keyword>
<proteinExistence type="predicted"/>
<protein>
    <submittedName>
        <fullName evidence="4">ATPase</fullName>
    </submittedName>
</protein>
<dbReference type="SUPFAM" id="SSF52540">
    <property type="entry name" value="P-loop containing nucleoside triphosphate hydrolases"/>
    <property type="match status" value="1"/>
</dbReference>
<dbReference type="Pfam" id="PF25872">
    <property type="entry name" value="HTH_77"/>
    <property type="match status" value="1"/>
</dbReference>
<dbReference type="InterPro" id="IPR058852">
    <property type="entry name" value="HTH_77"/>
</dbReference>
<feature type="domain" description="OmpR/PhoB-type" evidence="3">
    <location>
        <begin position="17"/>
        <end position="115"/>
    </location>
</feature>
<dbReference type="CDD" id="cd00383">
    <property type="entry name" value="trans_reg_C"/>
    <property type="match status" value="1"/>
</dbReference>
<evidence type="ECO:0000256" key="1">
    <source>
        <dbReference type="ARBA" id="ARBA00023125"/>
    </source>
</evidence>
<accession>A0ABM7Y8J7</accession>
<dbReference type="SUPFAM" id="SSF46894">
    <property type="entry name" value="C-terminal effector domain of the bipartite response regulators"/>
    <property type="match status" value="1"/>
</dbReference>
<evidence type="ECO:0000313" key="4">
    <source>
        <dbReference type="EMBL" id="BDG74349.1"/>
    </source>
</evidence>
<dbReference type="PANTHER" id="PTHR47691:SF3">
    <property type="entry name" value="HTH-TYPE TRANSCRIPTIONAL REGULATOR RV0890C-RELATED"/>
    <property type="match status" value="1"/>
</dbReference>
<dbReference type="InterPro" id="IPR001867">
    <property type="entry name" value="OmpR/PhoB-type_DNA-bd"/>
</dbReference>
<evidence type="ECO:0000256" key="2">
    <source>
        <dbReference type="PROSITE-ProRule" id="PRU01091"/>
    </source>
</evidence>
<sequence length="936" mass="100559">MPRHIAMPDGAGRSGSRAALLFGDFAFYPQSGTLTRHGVPVTLGGPARALLAALMEDPGAVVSAQYLAERAWPGQVRGEANLRVQISALRRVLGTAPDMRGAILNIPGRGYQFVLPVRPAGTVQAMSGAPDESSGRLPPMLGGLIGRDEELAGLHARLARHRLVTLVGVGGIGKTSLAVAAAHGWAADTGERPRFLDVTTIADGSLLPAAVAGAVGLGTPGFDPVEEMAAALGQAGTLLVLDNVEHLLPATAQLTRALLQRLPRLRILVTSREPLQSEGECVQLLRPLRLPPVDAPGGLAQVLRYPAAQLLVERAAARLGDFQPRESDAADLARLCHRLDGLPLAITLAASRIDMFGIAGLAADSSSLLSVQNLARRGRSDRHRTMRSTLDWSYRALLPTDQRRLRRLSVLHGPFTAATAAIMAAEQDQEPLLRGLERLERKSLISRAEDAGGVPRWRLLHITRAFAAELLAEAGEAPKLRERHARHMLREVRAALAERQRTDPAAWRAAHQALPEDLRVAVDWALGPDGDRRLALGLIAESAPAWLALGHAAEFRRRVERAIDAEGVGGTPEVARLHLSAAIAILHNTGEVLVIGEHLRRAVEVSDAHGDDATALSATVLLWMATVMEADGAAAARLAEDVERRIAPGTPDDDPVVVVHGRMVGLTRFMAGDIQESRRRLGVTLRHAPDVMLPGTLIDHTVVTRALEARLLWVEGFPEKAWEAAQVAHHSARAVDHALSLAFALCFALCPIALWNGEATAMTHVRDLIAIGQSHRMPYWRDWGRCFEGAVPLSGGLPPGLPKDIDPTPFHLEMLGTLHPTLAEPATIARVDAGQAGWCAPELLRAKAERLLIRAASEPGVLRPAERILRQALDLAEHRGMRGWALRSATSLARVLCLKGEHAAARRLLEPVMARVTEGFAMPDFRIAQALLDGCA</sequence>
<dbReference type="EMBL" id="AP025637">
    <property type="protein sequence ID" value="BDG74349.1"/>
    <property type="molecule type" value="Genomic_DNA"/>
</dbReference>
<feature type="DNA-binding region" description="OmpR/PhoB-type" evidence="2">
    <location>
        <begin position="17"/>
        <end position="115"/>
    </location>
</feature>
<keyword evidence="1 2" id="KW-0238">DNA-binding</keyword>
<dbReference type="InterPro" id="IPR016032">
    <property type="entry name" value="Sig_transdc_resp-reg_C-effctor"/>
</dbReference>
<dbReference type="PROSITE" id="PS51755">
    <property type="entry name" value="OMPR_PHOB"/>
    <property type="match status" value="1"/>
</dbReference>
<dbReference type="Gene3D" id="3.40.50.300">
    <property type="entry name" value="P-loop containing nucleotide triphosphate hydrolases"/>
    <property type="match status" value="1"/>
</dbReference>
<dbReference type="SMART" id="SM00862">
    <property type="entry name" value="Trans_reg_C"/>
    <property type="match status" value="1"/>
</dbReference>
<dbReference type="PRINTS" id="PR00364">
    <property type="entry name" value="DISEASERSIST"/>
</dbReference>
<name>A0ABM7Y8J7_9PROT</name>